<dbReference type="PANTHER" id="PTHR43095:SF5">
    <property type="entry name" value="XYLULOSE KINASE"/>
    <property type="match status" value="1"/>
</dbReference>
<dbReference type="InterPro" id="IPR006000">
    <property type="entry name" value="Xylulokinase"/>
</dbReference>
<dbReference type="InterPro" id="IPR018485">
    <property type="entry name" value="FGGY_C"/>
</dbReference>
<keyword evidence="14" id="KW-1185">Reference proteome</keyword>
<proteinExistence type="inferred from homology"/>
<evidence type="ECO:0000256" key="5">
    <source>
        <dbReference type="ARBA" id="ARBA00022777"/>
    </source>
</evidence>
<dbReference type="SUPFAM" id="SSF53067">
    <property type="entry name" value="Actin-like ATPase domain"/>
    <property type="match status" value="2"/>
</dbReference>
<dbReference type="Gene3D" id="3.30.420.40">
    <property type="match status" value="2"/>
</dbReference>
<evidence type="ECO:0000259" key="11">
    <source>
        <dbReference type="Pfam" id="PF00370"/>
    </source>
</evidence>
<dbReference type="GO" id="GO:0004856">
    <property type="term" value="F:D-xylulokinase activity"/>
    <property type="evidence" value="ECO:0007669"/>
    <property type="project" value="UniProtKB-UniRule"/>
</dbReference>
<comment type="caution">
    <text evidence="13">The sequence shown here is derived from an EMBL/GenBank/DDBJ whole genome shotgun (WGS) entry which is preliminary data.</text>
</comment>
<dbReference type="HAMAP" id="MF_02220">
    <property type="entry name" value="XylB"/>
    <property type="match status" value="1"/>
</dbReference>
<keyword evidence="6 8" id="KW-0067">ATP-binding</keyword>
<keyword evidence="5 8" id="KW-0418">Kinase</keyword>
<dbReference type="GO" id="GO:0005998">
    <property type="term" value="P:xylulose catabolic process"/>
    <property type="evidence" value="ECO:0007669"/>
    <property type="project" value="UniProtKB-UniRule"/>
</dbReference>
<dbReference type="Pfam" id="PF00370">
    <property type="entry name" value="FGGY_N"/>
    <property type="match status" value="1"/>
</dbReference>
<feature type="domain" description="Carbohydrate kinase FGGY N-terminal" evidence="11">
    <location>
        <begin position="4"/>
        <end position="232"/>
    </location>
</feature>
<dbReference type="InterPro" id="IPR018484">
    <property type="entry name" value="FGGY_N"/>
</dbReference>
<accession>A0A7W7WA45</accession>
<evidence type="ECO:0000256" key="3">
    <source>
        <dbReference type="ARBA" id="ARBA00022679"/>
    </source>
</evidence>
<comment type="similarity">
    <text evidence="1 8 9">Belongs to the FGGY kinase family.</text>
</comment>
<evidence type="ECO:0000256" key="10">
    <source>
        <dbReference type="RuleBase" id="RU364073"/>
    </source>
</evidence>
<dbReference type="GO" id="GO:0042732">
    <property type="term" value="P:D-xylose metabolic process"/>
    <property type="evidence" value="ECO:0007669"/>
    <property type="project" value="UniProtKB-KW"/>
</dbReference>
<dbReference type="InterPro" id="IPR018483">
    <property type="entry name" value="Carb_kinase_FGGY_CS"/>
</dbReference>
<dbReference type="PROSITE" id="PS00933">
    <property type="entry name" value="FGGY_KINASES_1"/>
    <property type="match status" value="1"/>
</dbReference>
<keyword evidence="4 8" id="KW-0547">Nucleotide-binding</keyword>
<evidence type="ECO:0000313" key="13">
    <source>
        <dbReference type="EMBL" id="MBB4938759.1"/>
    </source>
</evidence>
<feature type="active site" description="Proton acceptor" evidence="8">
    <location>
        <position position="225"/>
    </location>
</feature>
<dbReference type="InterPro" id="IPR050406">
    <property type="entry name" value="FGGY_Carb_Kinase"/>
</dbReference>
<evidence type="ECO:0000256" key="9">
    <source>
        <dbReference type="RuleBase" id="RU003733"/>
    </source>
</evidence>
<evidence type="ECO:0000259" key="12">
    <source>
        <dbReference type="Pfam" id="PF02782"/>
    </source>
</evidence>
<evidence type="ECO:0000256" key="4">
    <source>
        <dbReference type="ARBA" id="ARBA00022741"/>
    </source>
</evidence>
<reference evidence="13 14" key="1">
    <citation type="submission" date="2020-08" db="EMBL/GenBank/DDBJ databases">
        <title>Sequencing the genomes of 1000 actinobacteria strains.</title>
        <authorList>
            <person name="Klenk H.-P."/>
        </authorList>
    </citation>
    <scope>NUCLEOTIDE SEQUENCE [LARGE SCALE GENOMIC DNA]</scope>
    <source>
        <strain evidence="13 14">DSM 43023</strain>
    </source>
</reference>
<feature type="binding site" evidence="8">
    <location>
        <begin position="71"/>
        <end position="72"/>
    </location>
    <ligand>
        <name>substrate</name>
    </ligand>
</feature>
<evidence type="ECO:0000256" key="1">
    <source>
        <dbReference type="ARBA" id="ARBA00009156"/>
    </source>
</evidence>
<evidence type="ECO:0000256" key="2">
    <source>
        <dbReference type="ARBA" id="ARBA00022629"/>
    </source>
</evidence>
<evidence type="ECO:0000256" key="6">
    <source>
        <dbReference type="ARBA" id="ARBA00022840"/>
    </source>
</evidence>
<dbReference type="EMBL" id="JACHJU010000001">
    <property type="protein sequence ID" value="MBB4938759.1"/>
    <property type="molecule type" value="Genomic_DNA"/>
</dbReference>
<dbReference type="RefSeq" id="WP_184754887.1">
    <property type="nucleotide sequence ID" value="NZ_BAABEK010000010.1"/>
</dbReference>
<organism evidence="13 14">
    <name type="scientific">Streptosporangium album</name>
    <dbReference type="NCBI Taxonomy" id="47479"/>
    <lineage>
        <taxon>Bacteria</taxon>
        <taxon>Bacillati</taxon>
        <taxon>Actinomycetota</taxon>
        <taxon>Actinomycetes</taxon>
        <taxon>Streptosporangiales</taxon>
        <taxon>Streptosporangiaceae</taxon>
        <taxon>Streptosporangium</taxon>
    </lineage>
</organism>
<keyword evidence="7 8" id="KW-0119">Carbohydrate metabolism</keyword>
<sequence>MTLVAGVDSSTQSCKVMIRDAETGALVRQGRAAHPDGTEVDPAAWWSALQEAIAQAGGLDGVAAMSVGAQQHGMVCLDSSGAVVRDALLWNDTRSAGAARDLVEELGGPAAWAEAVGSVPVASFTVTKLRWLAEHEPANARRTARVCLPHDWLTWRLGGESVTDRGDASGTGYWSPATGSYRTDLLKAAFGAVPELPRVLGPRDSAGELRAPGGRPVRLAAGTGDNMAAALGVGALPGDVVVSIGTSGTAFAVAESPSADPAGAVAGFADATGRFLPLVCTLNAARVLDAAARLLGVGLDRLGQLALDAPAGAGGLVCVPYLEGERTPNLPDATGSLHGLTLGTSTPAHLARAAVEGMLCHMADAFDALGLDPARVLLIGGGARSEAVRRIAPAVFGRPVIVPPPGEYVADGAARQAAWLLGGGDEPPAWEAAGAERFEADATPAVRARYAEVRDAQIRDGS</sequence>
<dbReference type="PROSITE" id="PS00445">
    <property type="entry name" value="FGGY_KINASES_2"/>
    <property type="match status" value="1"/>
</dbReference>
<dbReference type="AlphaFoldDB" id="A0A7W7WA45"/>
<dbReference type="Pfam" id="PF02782">
    <property type="entry name" value="FGGY_C"/>
    <property type="match status" value="1"/>
</dbReference>
<gene>
    <name evidence="8 10" type="primary">xylB</name>
    <name evidence="13" type="ORF">FHR32_003064</name>
</gene>
<dbReference type="EC" id="2.7.1.17" evidence="8 10"/>
<dbReference type="PIRSF" id="PIRSF000538">
    <property type="entry name" value="GlpK"/>
    <property type="match status" value="1"/>
</dbReference>
<feature type="domain" description="Carbohydrate kinase FGGY C-terminal" evidence="12">
    <location>
        <begin position="241"/>
        <end position="419"/>
    </location>
</feature>
<evidence type="ECO:0000256" key="7">
    <source>
        <dbReference type="ARBA" id="ARBA00023277"/>
    </source>
</evidence>
<dbReference type="PANTHER" id="PTHR43095">
    <property type="entry name" value="SUGAR KINASE"/>
    <property type="match status" value="1"/>
</dbReference>
<protein>
    <recommendedName>
        <fullName evidence="8 10">Xylulose kinase</fullName>
        <shortName evidence="8 10">Xylulokinase</shortName>
        <ecNumber evidence="8 10">2.7.1.17</ecNumber>
    </recommendedName>
</protein>
<feature type="site" description="Important for activity" evidence="8">
    <location>
        <position position="8"/>
    </location>
</feature>
<dbReference type="GO" id="GO:0005524">
    <property type="term" value="F:ATP binding"/>
    <property type="evidence" value="ECO:0007669"/>
    <property type="project" value="UniProtKB-UniRule"/>
</dbReference>
<keyword evidence="3 8" id="KW-0808">Transferase</keyword>
<dbReference type="CDD" id="cd07809">
    <property type="entry name" value="ASKHA_NBD_FGGY_BaXK-like"/>
    <property type="match status" value="1"/>
</dbReference>
<comment type="function">
    <text evidence="8">Catalyzes the phosphorylation of D-xylulose to D-xylulose 5-phosphate.</text>
</comment>
<dbReference type="InterPro" id="IPR043129">
    <property type="entry name" value="ATPase_NBD"/>
</dbReference>
<name>A0A7W7WA45_9ACTN</name>
<dbReference type="Proteomes" id="UP000534286">
    <property type="component" value="Unassembled WGS sequence"/>
</dbReference>
<dbReference type="InterPro" id="IPR000577">
    <property type="entry name" value="Carb_kinase_FGGY"/>
</dbReference>
<comment type="catalytic activity">
    <reaction evidence="8 10">
        <text>D-xylulose + ATP = D-xylulose 5-phosphate + ADP + H(+)</text>
        <dbReference type="Rhea" id="RHEA:10964"/>
        <dbReference type="ChEBI" id="CHEBI:15378"/>
        <dbReference type="ChEBI" id="CHEBI:17140"/>
        <dbReference type="ChEBI" id="CHEBI:30616"/>
        <dbReference type="ChEBI" id="CHEBI:57737"/>
        <dbReference type="ChEBI" id="CHEBI:456216"/>
        <dbReference type="EC" id="2.7.1.17"/>
    </reaction>
</comment>
<keyword evidence="2 8" id="KW-0859">Xylose metabolism</keyword>
<dbReference type="NCBIfam" id="TIGR01312">
    <property type="entry name" value="XylB"/>
    <property type="match status" value="1"/>
</dbReference>
<evidence type="ECO:0000313" key="14">
    <source>
        <dbReference type="Proteomes" id="UP000534286"/>
    </source>
</evidence>
<evidence type="ECO:0000256" key="8">
    <source>
        <dbReference type="HAMAP-Rule" id="MF_02220"/>
    </source>
</evidence>